<evidence type="ECO:0000313" key="2">
    <source>
        <dbReference type="EMBL" id="PRW63537.1"/>
    </source>
</evidence>
<evidence type="ECO:0000313" key="3">
    <source>
        <dbReference type="Proteomes" id="UP000239352"/>
    </source>
</evidence>
<gene>
    <name evidence="2" type="ORF">CEP50_10100</name>
</gene>
<sequence>MRITIAGGHGKIALRLTALLHERGAEVFGLVRKPEHAPDVEAAGAHPLELDLEHAGRDEVTRLLRGTDALVFAAGSGPGSGVERKYTVDRDGSVLLASAAEEAGVPRFVQVSTMGAGRTPDPDAGEVWQAYIDAKTSAEQDLRSRNLDWTVLRPGALTEDPGRGLVTLSSPPVAPGRVPRQDVAAVLAELLTTRRAGGRTLELTEGDTPVAEAVAALGGPTGHG</sequence>
<dbReference type="RefSeq" id="WP_106113687.1">
    <property type="nucleotide sequence ID" value="NZ_PVSR01000013.1"/>
</dbReference>
<accession>A0A2T0GWR8</accession>
<keyword evidence="3" id="KW-1185">Reference proteome</keyword>
<dbReference type="Pfam" id="PF13460">
    <property type="entry name" value="NAD_binding_10"/>
    <property type="match status" value="1"/>
</dbReference>
<dbReference type="PANTHER" id="PTHR15020">
    <property type="entry name" value="FLAVIN REDUCTASE-RELATED"/>
    <property type="match status" value="1"/>
</dbReference>
<reference evidence="2 3" key="1">
    <citation type="submission" date="2018-03" db="EMBL/GenBank/DDBJ databases">
        <title>Actinopolyspora mortivallis from Sahara, screening for active biomolecules.</title>
        <authorList>
            <person name="Selama O."/>
            <person name="Wellington E.M.H."/>
            <person name="Hacene H."/>
        </authorList>
    </citation>
    <scope>NUCLEOTIDE SEQUENCE [LARGE SCALE GENOMIC DNA]</scope>
    <source>
        <strain evidence="2 3">M5A</strain>
    </source>
</reference>
<organism evidence="2 3">
    <name type="scientific">Actinopolyspora mortivallis</name>
    <dbReference type="NCBI Taxonomy" id="33906"/>
    <lineage>
        <taxon>Bacteria</taxon>
        <taxon>Bacillati</taxon>
        <taxon>Actinomycetota</taxon>
        <taxon>Actinomycetes</taxon>
        <taxon>Actinopolysporales</taxon>
        <taxon>Actinopolysporaceae</taxon>
        <taxon>Actinopolyspora</taxon>
    </lineage>
</organism>
<evidence type="ECO:0000259" key="1">
    <source>
        <dbReference type="Pfam" id="PF13460"/>
    </source>
</evidence>
<dbReference type="InterPro" id="IPR036291">
    <property type="entry name" value="NAD(P)-bd_dom_sf"/>
</dbReference>
<dbReference type="SUPFAM" id="SSF51735">
    <property type="entry name" value="NAD(P)-binding Rossmann-fold domains"/>
    <property type="match status" value="1"/>
</dbReference>
<dbReference type="CDD" id="cd05243">
    <property type="entry name" value="SDR_a5"/>
    <property type="match status" value="1"/>
</dbReference>
<proteinExistence type="predicted"/>
<dbReference type="EMBL" id="PVSR01000013">
    <property type="protein sequence ID" value="PRW63537.1"/>
    <property type="molecule type" value="Genomic_DNA"/>
</dbReference>
<name>A0A2T0GWR8_ACTMO</name>
<dbReference type="InterPro" id="IPR016040">
    <property type="entry name" value="NAD(P)-bd_dom"/>
</dbReference>
<dbReference type="Gene3D" id="3.40.50.720">
    <property type="entry name" value="NAD(P)-binding Rossmann-like Domain"/>
    <property type="match status" value="1"/>
</dbReference>
<dbReference type="InParanoid" id="A0A2T0GWR8"/>
<protein>
    <submittedName>
        <fullName evidence="2">NAD-dependent dehydratase</fullName>
    </submittedName>
</protein>
<dbReference type="PANTHER" id="PTHR15020:SF50">
    <property type="entry name" value="UPF0659 PROTEIN YMR090W"/>
    <property type="match status" value="1"/>
</dbReference>
<dbReference type="Proteomes" id="UP000239352">
    <property type="component" value="Unassembled WGS sequence"/>
</dbReference>
<dbReference type="STRING" id="1050202.GCA_000384035_01413"/>
<comment type="caution">
    <text evidence="2">The sequence shown here is derived from an EMBL/GenBank/DDBJ whole genome shotgun (WGS) entry which is preliminary data.</text>
</comment>
<feature type="domain" description="NAD(P)-binding" evidence="1">
    <location>
        <begin position="7"/>
        <end position="193"/>
    </location>
</feature>
<dbReference type="AlphaFoldDB" id="A0A2T0GWR8"/>